<evidence type="ECO:0000256" key="4">
    <source>
        <dbReference type="PROSITE-ProRule" id="PRU00175"/>
    </source>
</evidence>
<keyword evidence="5" id="KW-0472">Membrane</keyword>
<keyword evidence="3" id="KW-0862">Zinc</keyword>
<dbReference type="FunFam" id="3.30.40.10:FF:000612">
    <property type="entry name" value="Uncharacterized protein"/>
    <property type="match status" value="1"/>
</dbReference>
<dbReference type="GO" id="GO:0061630">
    <property type="term" value="F:ubiquitin protein ligase activity"/>
    <property type="evidence" value="ECO:0007669"/>
    <property type="project" value="TreeGrafter"/>
</dbReference>
<comment type="caution">
    <text evidence="7">The sequence shown here is derived from an EMBL/GenBank/DDBJ whole genome shotgun (WGS) entry which is preliminary data.</text>
</comment>
<dbReference type="Pfam" id="PF13639">
    <property type="entry name" value="zf-RING_2"/>
    <property type="match status" value="1"/>
</dbReference>
<evidence type="ECO:0000313" key="8">
    <source>
        <dbReference type="Proteomes" id="UP000692954"/>
    </source>
</evidence>
<organism evidence="7 8">
    <name type="scientific">Paramecium sonneborni</name>
    <dbReference type="NCBI Taxonomy" id="65129"/>
    <lineage>
        <taxon>Eukaryota</taxon>
        <taxon>Sar</taxon>
        <taxon>Alveolata</taxon>
        <taxon>Ciliophora</taxon>
        <taxon>Intramacronucleata</taxon>
        <taxon>Oligohymenophorea</taxon>
        <taxon>Peniculida</taxon>
        <taxon>Parameciidae</taxon>
        <taxon>Paramecium</taxon>
    </lineage>
</organism>
<dbReference type="GO" id="GO:0008270">
    <property type="term" value="F:zinc ion binding"/>
    <property type="evidence" value="ECO:0007669"/>
    <property type="project" value="UniProtKB-KW"/>
</dbReference>
<keyword evidence="8" id="KW-1185">Reference proteome</keyword>
<accession>A0A8S1JTB2</accession>
<proteinExistence type="predicted"/>
<feature type="domain" description="RING-type" evidence="6">
    <location>
        <begin position="261"/>
        <end position="304"/>
    </location>
</feature>
<dbReference type="PANTHER" id="PTHR45969">
    <property type="entry name" value="RING ZINC FINGER PROTEIN-RELATED"/>
    <property type="match status" value="1"/>
</dbReference>
<keyword evidence="1" id="KW-0479">Metal-binding</keyword>
<evidence type="ECO:0000256" key="1">
    <source>
        <dbReference type="ARBA" id="ARBA00022723"/>
    </source>
</evidence>
<evidence type="ECO:0000259" key="6">
    <source>
        <dbReference type="PROSITE" id="PS50089"/>
    </source>
</evidence>
<dbReference type="PANTHER" id="PTHR45969:SF69">
    <property type="entry name" value="FINGER DOMAIN PROTEIN, PUTATIVE (AFU_ORTHOLOGUE AFUA_3G12190)-RELATED"/>
    <property type="match status" value="1"/>
</dbReference>
<feature type="transmembrane region" description="Helical" evidence="5">
    <location>
        <begin position="192"/>
        <end position="221"/>
    </location>
</feature>
<evidence type="ECO:0000313" key="7">
    <source>
        <dbReference type="EMBL" id="CAD8045481.1"/>
    </source>
</evidence>
<dbReference type="GO" id="GO:0016567">
    <property type="term" value="P:protein ubiquitination"/>
    <property type="evidence" value="ECO:0007669"/>
    <property type="project" value="TreeGrafter"/>
</dbReference>
<dbReference type="OrthoDB" id="303297at2759"/>
<protein>
    <recommendedName>
        <fullName evidence="6">RING-type domain-containing protein</fullName>
    </recommendedName>
</protein>
<keyword evidence="2 4" id="KW-0863">Zinc-finger</keyword>
<evidence type="ECO:0000256" key="3">
    <source>
        <dbReference type="ARBA" id="ARBA00022833"/>
    </source>
</evidence>
<feature type="transmembrane region" description="Helical" evidence="5">
    <location>
        <begin position="75"/>
        <end position="104"/>
    </location>
</feature>
<evidence type="ECO:0000256" key="2">
    <source>
        <dbReference type="ARBA" id="ARBA00022771"/>
    </source>
</evidence>
<feature type="transmembrane region" description="Helical" evidence="5">
    <location>
        <begin position="46"/>
        <end position="63"/>
    </location>
</feature>
<keyword evidence="5" id="KW-0812">Transmembrane</keyword>
<sequence>MINDTSIIWQPDYQQENYRQENSNLEMSLITTDNYMPVLPNAIKEGNAICFFLCFYYMIKLFFTLSQYLKIEQPLFNILILVMGLHDVINILHYLIIGILAQYVVSIDFHSINRQFNLLSLSSSITQTIIQEFISYYRPVNGLLIIDIIEQKSFYVNCAIIKLLYYFVSLYTLIIMFFITTTTTDTPILIQIYIFLLISYWFLPILMCFVWPFIMLWFIVLRRELNFQQNRNIIIKFYDELQNITFRKLKEQRPSMQQNDCPICYQIINESQSVIQLPCHKEHYFHADCCRQWLGRDPRCPLCRYGMEQSKEIALFEFI</sequence>
<dbReference type="AlphaFoldDB" id="A0A8S1JTB2"/>
<gene>
    <name evidence="7" type="ORF">PSON_ATCC_30995.1.T0010068</name>
</gene>
<dbReference type="InterPro" id="IPR001841">
    <property type="entry name" value="Znf_RING"/>
</dbReference>
<dbReference type="PROSITE" id="PS50089">
    <property type="entry name" value="ZF_RING_2"/>
    <property type="match status" value="1"/>
</dbReference>
<feature type="transmembrane region" description="Helical" evidence="5">
    <location>
        <begin position="154"/>
        <end position="180"/>
    </location>
</feature>
<reference evidence="7" key="1">
    <citation type="submission" date="2021-01" db="EMBL/GenBank/DDBJ databases">
        <authorList>
            <consortium name="Genoscope - CEA"/>
            <person name="William W."/>
        </authorList>
    </citation>
    <scope>NUCLEOTIDE SEQUENCE</scope>
</reference>
<dbReference type="Proteomes" id="UP000692954">
    <property type="component" value="Unassembled WGS sequence"/>
</dbReference>
<keyword evidence="5" id="KW-1133">Transmembrane helix</keyword>
<evidence type="ECO:0000256" key="5">
    <source>
        <dbReference type="SAM" id="Phobius"/>
    </source>
</evidence>
<dbReference type="EMBL" id="CAJJDN010000001">
    <property type="protein sequence ID" value="CAD8045481.1"/>
    <property type="molecule type" value="Genomic_DNA"/>
</dbReference>
<name>A0A8S1JTB2_9CILI</name>